<keyword evidence="4 11" id="KW-1133">Transmembrane helix</keyword>
<dbReference type="OrthoDB" id="9938473at2759"/>
<dbReference type="PROSITE" id="PS50963">
    <property type="entry name" value="LINK_2"/>
    <property type="match status" value="1"/>
</dbReference>
<proteinExistence type="predicted"/>
<feature type="compositionally biased region" description="Pro residues" evidence="10">
    <location>
        <begin position="297"/>
        <end position="335"/>
    </location>
</feature>
<name>A0A8T2MVW0_9TELE</name>
<evidence type="ECO:0000256" key="6">
    <source>
        <dbReference type="ARBA" id="ARBA00023157"/>
    </source>
</evidence>
<keyword evidence="2 11" id="KW-0812">Transmembrane</keyword>
<dbReference type="SMART" id="SM00445">
    <property type="entry name" value="LINK"/>
    <property type="match status" value="1"/>
</dbReference>
<feature type="transmembrane region" description="Helical" evidence="11">
    <location>
        <begin position="395"/>
        <end position="417"/>
    </location>
</feature>
<feature type="compositionally biased region" description="Low complexity" evidence="10">
    <location>
        <begin position="336"/>
        <end position="349"/>
    </location>
</feature>
<evidence type="ECO:0000256" key="8">
    <source>
        <dbReference type="ARBA" id="ARBA00023180"/>
    </source>
</evidence>
<dbReference type="EMBL" id="JAFBMS010000348">
    <property type="protein sequence ID" value="KAG9331360.1"/>
    <property type="molecule type" value="Genomic_DNA"/>
</dbReference>
<dbReference type="InterPro" id="IPR016186">
    <property type="entry name" value="C-type_lectin-like/link_sf"/>
</dbReference>
<dbReference type="PANTHER" id="PTHR10225:SF2">
    <property type="entry name" value="LYMPHATIC VESSEL ENDOTHELIAL HYALURONIC ACID RECEPTOR 1"/>
    <property type="match status" value="1"/>
</dbReference>
<keyword evidence="5 11" id="KW-0472">Membrane</keyword>
<evidence type="ECO:0000256" key="5">
    <source>
        <dbReference type="ARBA" id="ARBA00023136"/>
    </source>
</evidence>
<evidence type="ECO:0000256" key="3">
    <source>
        <dbReference type="ARBA" id="ARBA00022729"/>
    </source>
</evidence>
<evidence type="ECO:0000259" key="12">
    <source>
        <dbReference type="PROSITE" id="PS50963"/>
    </source>
</evidence>
<organism evidence="13 14">
    <name type="scientific">Albula glossodonta</name>
    <name type="common">roundjaw bonefish</name>
    <dbReference type="NCBI Taxonomy" id="121402"/>
    <lineage>
        <taxon>Eukaryota</taxon>
        <taxon>Metazoa</taxon>
        <taxon>Chordata</taxon>
        <taxon>Craniata</taxon>
        <taxon>Vertebrata</taxon>
        <taxon>Euteleostomi</taxon>
        <taxon>Actinopterygii</taxon>
        <taxon>Neopterygii</taxon>
        <taxon>Teleostei</taxon>
        <taxon>Albuliformes</taxon>
        <taxon>Albulidae</taxon>
        <taxon>Albula</taxon>
    </lineage>
</organism>
<evidence type="ECO:0000313" key="13">
    <source>
        <dbReference type="EMBL" id="KAG9331360.1"/>
    </source>
</evidence>
<gene>
    <name evidence="13" type="ORF">JZ751_019339</name>
</gene>
<feature type="compositionally biased region" description="Polar residues" evidence="10">
    <location>
        <begin position="459"/>
        <end position="475"/>
    </location>
</feature>
<dbReference type="GO" id="GO:0005886">
    <property type="term" value="C:plasma membrane"/>
    <property type="evidence" value="ECO:0007669"/>
    <property type="project" value="TreeGrafter"/>
</dbReference>
<feature type="region of interest" description="Disordered" evidence="10">
    <location>
        <begin position="448"/>
        <end position="475"/>
    </location>
</feature>
<dbReference type="Pfam" id="PF00193">
    <property type="entry name" value="Xlink"/>
    <property type="match status" value="1"/>
</dbReference>
<keyword evidence="6" id="KW-1015">Disulfide bond</keyword>
<dbReference type="PANTHER" id="PTHR10225">
    <property type="entry name" value="HYALURONAN RECEPTOR"/>
    <property type="match status" value="1"/>
</dbReference>
<protein>
    <recommendedName>
        <fullName evidence="12">Link domain-containing protein</fullName>
    </recommendedName>
</protein>
<keyword evidence="3" id="KW-0732">Signal</keyword>
<dbReference type="Proteomes" id="UP000824540">
    <property type="component" value="Unassembled WGS sequence"/>
</dbReference>
<accession>A0A8T2MVW0</accession>
<keyword evidence="8" id="KW-0325">Glycoprotein</keyword>
<feature type="domain" description="Link" evidence="12">
    <location>
        <begin position="176"/>
        <end position="267"/>
    </location>
</feature>
<evidence type="ECO:0000256" key="2">
    <source>
        <dbReference type="ARBA" id="ARBA00022692"/>
    </source>
</evidence>
<feature type="region of interest" description="Disordered" evidence="10">
    <location>
        <begin position="282"/>
        <end position="381"/>
    </location>
</feature>
<comment type="caution">
    <text evidence="13">The sequence shown here is derived from an EMBL/GenBank/DDBJ whole genome shotgun (WGS) entry which is preliminary data.</text>
</comment>
<evidence type="ECO:0000256" key="1">
    <source>
        <dbReference type="ARBA" id="ARBA00004167"/>
    </source>
</evidence>
<keyword evidence="14" id="KW-1185">Reference proteome</keyword>
<comment type="caution">
    <text evidence="9">Lacks conserved residue(s) required for the propagation of feature annotation.</text>
</comment>
<sequence length="475" mass="50893">MWASLQGQTAAPAKSLCKPEDMEAQIKARIEEDAYNKGFLEGLRRMPPMARLGACPLDSLFAQEKRSSSAGICNINPPIPGHSDTKALPIHTKLLPFPLTSAQSERQKFDRAAVTLLCGAPSLSPAHFHSQHCLSHPVTMAVLWLLFCHVLSLVVSSLAVDPSQIKAYPESGSVSGVFLASFQPAASKNPVYGFNASQAPQACELMNVVIATKNQVEEAHRNGFGWIAEKIAVLPRIIKSKKCGQDRVGVITWNSIPTRLFDAFCFNVSDVKTDVQVATTSVPTATPGVPKNTPGAPSSPPPLPHPTHAAPPPAPASTPPPPSRSTTSSPPPPMSSPSVPSSSPSISRSTPPPFPPTRPAALPTSARPSPALSDPDSLDPQGHSGISSLGVVPTALLILSVVVLLLAVFSVLGYYRLNRRRNVPFWKRGRQKEDIETEVWENIYQDPKEQQNETEMDGCQNNSSNITLSATKTDS</sequence>
<dbReference type="AlphaFoldDB" id="A0A8T2MVW0"/>
<dbReference type="InterPro" id="IPR000538">
    <property type="entry name" value="Link_dom"/>
</dbReference>
<evidence type="ECO:0000256" key="4">
    <source>
        <dbReference type="ARBA" id="ARBA00022989"/>
    </source>
</evidence>
<keyword evidence="7" id="KW-0675">Receptor</keyword>
<dbReference type="Gene3D" id="3.10.100.10">
    <property type="entry name" value="Mannose-Binding Protein A, subunit A"/>
    <property type="match status" value="1"/>
</dbReference>
<evidence type="ECO:0000256" key="9">
    <source>
        <dbReference type="PROSITE-ProRule" id="PRU00323"/>
    </source>
</evidence>
<dbReference type="SUPFAM" id="SSF56436">
    <property type="entry name" value="C-type lectin-like"/>
    <property type="match status" value="1"/>
</dbReference>
<dbReference type="InterPro" id="IPR043210">
    <property type="entry name" value="CD44_antigen-like"/>
</dbReference>
<dbReference type="GO" id="GO:0004888">
    <property type="term" value="F:transmembrane signaling receptor activity"/>
    <property type="evidence" value="ECO:0007669"/>
    <property type="project" value="TreeGrafter"/>
</dbReference>
<comment type="subcellular location">
    <subcellularLocation>
        <location evidence="1">Membrane</location>
        <topology evidence="1">Single-pass membrane protein</topology>
    </subcellularLocation>
</comment>
<evidence type="ECO:0000256" key="7">
    <source>
        <dbReference type="ARBA" id="ARBA00023170"/>
    </source>
</evidence>
<evidence type="ECO:0000256" key="10">
    <source>
        <dbReference type="SAM" id="MobiDB-lite"/>
    </source>
</evidence>
<reference evidence="13" key="1">
    <citation type="thesis" date="2021" institute="BYU ScholarsArchive" country="Provo, UT, USA">
        <title>Applications of and Algorithms for Genome Assembly and Genomic Analyses with an Emphasis on Marine Teleosts.</title>
        <authorList>
            <person name="Pickett B.D."/>
        </authorList>
    </citation>
    <scope>NUCLEOTIDE SEQUENCE</scope>
    <source>
        <strain evidence="13">HI-2016</strain>
    </source>
</reference>
<dbReference type="GO" id="GO:0005540">
    <property type="term" value="F:hyaluronic acid binding"/>
    <property type="evidence" value="ECO:0007669"/>
    <property type="project" value="InterPro"/>
</dbReference>
<dbReference type="InterPro" id="IPR016187">
    <property type="entry name" value="CTDL_fold"/>
</dbReference>
<dbReference type="GO" id="GO:0007155">
    <property type="term" value="P:cell adhesion"/>
    <property type="evidence" value="ECO:0007669"/>
    <property type="project" value="InterPro"/>
</dbReference>
<evidence type="ECO:0000256" key="11">
    <source>
        <dbReference type="SAM" id="Phobius"/>
    </source>
</evidence>
<evidence type="ECO:0000313" key="14">
    <source>
        <dbReference type="Proteomes" id="UP000824540"/>
    </source>
</evidence>